<sequence>MFRILFCLIICSSLSIAQVGIQTDDPQAALDIASSDAGLLVPRVELIDTTDITTVTNPDGSSLVKSTLVYNTITRNDVLPAFYYWNGVDKWLRLLVADDNEDIWKANPANGRVEIDKLSDGVTDRPNNNVYITDESQLIIDQVTTNNDNGGSRKIQVYNGDIAYYSNIPNTGTFGFLGHKSRGDITTPTAVLPGDNVAALYALPHNGTDYVLSSFFLQGVDPSWDGSSSVIPGDFRFNTTSPGILGEKMRITYDGKVGINTTAPTEALEIHGNNGNGWDGDVDVYSQGDNITSFHIRSSSGTRTSPRRISLKTNANIFNMEAQGYDGANYITSSAIKLGVTSTADTGVDDMPGRIVFATTTDGTRTLSDRMIIDDNGNVGIGNLTGLTDKLEVNGTIKATNINFTGIPDFASDADAAANVSLEVGDIYRVGNDLKIKL</sequence>
<comment type="caution">
    <text evidence="2">The sequence shown here is derived from an EMBL/GenBank/DDBJ whole genome shotgun (WGS) entry which is preliminary data.</text>
</comment>
<evidence type="ECO:0000313" key="2">
    <source>
        <dbReference type="EMBL" id="GAK98955.1"/>
    </source>
</evidence>
<dbReference type="EMBL" id="BBMM01000001">
    <property type="protein sequence ID" value="GAK98955.1"/>
    <property type="molecule type" value="Genomic_DNA"/>
</dbReference>
<reference evidence="2 3" key="1">
    <citation type="journal article" date="2014" name="Genome Announc.">
        <title>Draft Genome Sequences of Marine Flavobacterium Nonlabens Strains NR17, NR24, NR27, NR32, NR33, and Ara13.</title>
        <authorList>
            <person name="Nakanishi M."/>
            <person name="Meirelles P."/>
            <person name="Suzuki R."/>
            <person name="Takatani N."/>
            <person name="Mino S."/>
            <person name="Suda W."/>
            <person name="Oshima K."/>
            <person name="Hattori M."/>
            <person name="Ohkuma M."/>
            <person name="Hosokawa M."/>
            <person name="Miyashita K."/>
            <person name="Thompson F.L."/>
            <person name="Niwa A."/>
            <person name="Sawabe T."/>
            <person name="Sawabe T."/>
        </authorList>
    </citation>
    <scope>NUCLEOTIDE SEQUENCE [LARGE SCALE GENOMIC DNA]</scope>
    <source>
        <strain evidence="3">JCM19314</strain>
    </source>
</reference>
<feature type="signal peptide" evidence="1">
    <location>
        <begin position="1"/>
        <end position="17"/>
    </location>
</feature>
<name>A0A090Q7I7_NONUL</name>
<gene>
    <name evidence="2" type="ORF">JCM19314_2986</name>
</gene>
<keyword evidence="1" id="KW-0732">Signal</keyword>
<feature type="chain" id="PRO_5001861607" evidence="1">
    <location>
        <begin position="18"/>
        <end position="438"/>
    </location>
</feature>
<organism evidence="2 3">
    <name type="scientific">Nonlabens ulvanivorans</name>
    <name type="common">Persicivirga ulvanivorans</name>
    <dbReference type="NCBI Taxonomy" id="906888"/>
    <lineage>
        <taxon>Bacteria</taxon>
        <taxon>Pseudomonadati</taxon>
        <taxon>Bacteroidota</taxon>
        <taxon>Flavobacteriia</taxon>
        <taxon>Flavobacteriales</taxon>
        <taxon>Flavobacteriaceae</taxon>
        <taxon>Nonlabens</taxon>
    </lineage>
</organism>
<protein>
    <submittedName>
        <fullName evidence="2">Cell wall surface anchor family protein</fullName>
    </submittedName>
</protein>
<dbReference type="AlphaFoldDB" id="A0A090Q7I7"/>
<accession>A0A090Q7I7</accession>
<proteinExistence type="predicted"/>
<evidence type="ECO:0000313" key="3">
    <source>
        <dbReference type="Proteomes" id="UP000029226"/>
    </source>
</evidence>
<evidence type="ECO:0000256" key="1">
    <source>
        <dbReference type="SAM" id="SignalP"/>
    </source>
</evidence>
<dbReference type="Proteomes" id="UP000029226">
    <property type="component" value="Unassembled WGS sequence"/>
</dbReference>